<evidence type="ECO:0000313" key="2">
    <source>
        <dbReference type="Proteomes" id="UP000040841"/>
    </source>
</evidence>
<dbReference type="AlphaFoldDB" id="A0AA36PJI2"/>
<gene>
    <name evidence="1" type="ORF">ERS008502_02330</name>
</gene>
<evidence type="ECO:0000313" key="1">
    <source>
        <dbReference type="EMBL" id="CNI12372.1"/>
    </source>
</evidence>
<protein>
    <submittedName>
        <fullName evidence="1">Uncharacterized protein</fullName>
    </submittedName>
</protein>
<name>A0AA36PJI2_YERMO</name>
<organism evidence="1 2">
    <name type="scientific">Yersinia mollaretii</name>
    <dbReference type="NCBI Taxonomy" id="33060"/>
    <lineage>
        <taxon>Bacteria</taxon>
        <taxon>Pseudomonadati</taxon>
        <taxon>Pseudomonadota</taxon>
        <taxon>Gammaproteobacteria</taxon>
        <taxon>Enterobacterales</taxon>
        <taxon>Yersiniaceae</taxon>
        <taxon>Yersinia</taxon>
    </lineage>
</organism>
<proteinExistence type="predicted"/>
<dbReference type="EMBL" id="CQBM01000004">
    <property type="protein sequence ID" value="CNI12372.1"/>
    <property type="molecule type" value="Genomic_DNA"/>
</dbReference>
<sequence>MDNIIHVSTVTLGFGINIDGYNWLKEKHH</sequence>
<dbReference type="Proteomes" id="UP000040841">
    <property type="component" value="Unassembled WGS sequence"/>
</dbReference>
<accession>A0AA36PJI2</accession>
<comment type="caution">
    <text evidence="1">The sequence shown here is derived from an EMBL/GenBank/DDBJ whole genome shotgun (WGS) entry which is preliminary data.</text>
</comment>
<reference evidence="1 2" key="1">
    <citation type="submission" date="2015-03" db="EMBL/GenBank/DDBJ databases">
        <authorList>
            <consortium name="Pathogen Informatics"/>
            <person name="Murphy D."/>
        </authorList>
    </citation>
    <scope>NUCLEOTIDE SEQUENCE [LARGE SCALE GENOMIC DNA]</scope>
    <source>
        <strain evidence="1 2">FE82747</strain>
    </source>
</reference>